<dbReference type="SUPFAM" id="SSF49899">
    <property type="entry name" value="Concanavalin A-like lectins/glucanases"/>
    <property type="match status" value="1"/>
</dbReference>
<gene>
    <name evidence="1" type="ORF">HPG69_005762</name>
</gene>
<comment type="caution">
    <text evidence="1">The sequence shown here is derived from an EMBL/GenBank/DDBJ whole genome shotgun (WGS) entry which is preliminary data.</text>
</comment>
<accession>A0A7J7ETD9</accession>
<sequence>MSEKRNQIHNETQRVQAEFKQMRGILDCEEQKELLKLKKEETGILHNVVEAEKELVQCGTLVAGVNKEDITVDGMLKPVTAFWNIVLSANKRQRFLMCIHVIFLLWTSWVTNVSPQEYIIGKHMCLGRLPGSWGYRVKQVISIEGRFLRYRPHYGYWVKGLQNESKYNAYEDSSTSDPQVLTLSMAVPSHCIWIFLDCEAGTGSFFNVTNHGVTYLQSLELSNSQDTVPTELLNFLFPSPTSASVLVLVLIFCT</sequence>
<protein>
    <submittedName>
        <fullName evidence="1">Uncharacterized protein</fullName>
    </submittedName>
</protein>
<dbReference type="EMBL" id="JACDTQ010002427">
    <property type="protein sequence ID" value="KAF5918726.1"/>
    <property type="molecule type" value="Genomic_DNA"/>
</dbReference>
<dbReference type="Gene3D" id="2.60.120.920">
    <property type="match status" value="1"/>
</dbReference>
<dbReference type="AlphaFoldDB" id="A0A7J7ETD9"/>
<dbReference type="Proteomes" id="UP000551758">
    <property type="component" value="Unassembled WGS sequence"/>
</dbReference>
<dbReference type="InterPro" id="IPR013320">
    <property type="entry name" value="ConA-like_dom_sf"/>
</dbReference>
<dbReference type="InterPro" id="IPR043136">
    <property type="entry name" value="B30.2/SPRY_sf"/>
</dbReference>
<organism evidence="1 2">
    <name type="scientific">Diceros bicornis minor</name>
    <name type="common">South-central black rhinoceros</name>
    <dbReference type="NCBI Taxonomy" id="77932"/>
    <lineage>
        <taxon>Eukaryota</taxon>
        <taxon>Metazoa</taxon>
        <taxon>Chordata</taxon>
        <taxon>Craniata</taxon>
        <taxon>Vertebrata</taxon>
        <taxon>Euteleostomi</taxon>
        <taxon>Mammalia</taxon>
        <taxon>Eutheria</taxon>
        <taxon>Laurasiatheria</taxon>
        <taxon>Perissodactyla</taxon>
        <taxon>Rhinocerotidae</taxon>
        <taxon>Diceros</taxon>
    </lineage>
</organism>
<name>A0A7J7ETD9_DICBM</name>
<reference evidence="1 2" key="1">
    <citation type="journal article" date="2020" name="Mol. Biol. Evol.">
        <title>Interspecific Gene Flow and the Evolution of Specialization in Black and White Rhinoceros.</title>
        <authorList>
            <person name="Moodley Y."/>
            <person name="Westbury M.V."/>
            <person name="Russo I.M."/>
            <person name="Gopalakrishnan S."/>
            <person name="Rakotoarivelo A."/>
            <person name="Olsen R.A."/>
            <person name="Prost S."/>
            <person name="Tunstall T."/>
            <person name="Ryder O.A."/>
            <person name="Dalen L."/>
            <person name="Bruford M.W."/>
        </authorList>
    </citation>
    <scope>NUCLEOTIDE SEQUENCE [LARGE SCALE GENOMIC DNA]</scope>
    <source>
        <strain evidence="1">SBR-YM</strain>
        <tissue evidence="1">Skin</tissue>
    </source>
</reference>
<evidence type="ECO:0000313" key="1">
    <source>
        <dbReference type="EMBL" id="KAF5918726.1"/>
    </source>
</evidence>
<keyword evidence="2" id="KW-1185">Reference proteome</keyword>
<evidence type="ECO:0000313" key="2">
    <source>
        <dbReference type="Proteomes" id="UP000551758"/>
    </source>
</evidence>
<proteinExistence type="predicted"/>